<feature type="non-terminal residue" evidence="2">
    <location>
        <position position="145"/>
    </location>
</feature>
<dbReference type="InterPro" id="IPR018392">
    <property type="entry name" value="LysM"/>
</dbReference>
<dbReference type="CDD" id="cd00118">
    <property type="entry name" value="LysM"/>
    <property type="match status" value="1"/>
</dbReference>
<reference evidence="2 3" key="1">
    <citation type="submission" date="2020-02" db="EMBL/GenBank/DDBJ databases">
        <title>Draft genome sequence of Haematococcus lacustris strain NIES-144.</title>
        <authorList>
            <person name="Morimoto D."/>
            <person name="Nakagawa S."/>
            <person name="Yoshida T."/>
            <person name="Sawayama S."/>
        </authorList>
    </citation>
    <scope>NUCLEOTIDE SEQUENCE [LARGE SCALE GENOMIC DNA]</scope>
    <source>
        <strain evidence="2 3">NIES-144</strain>
    </source>
</reference>
<evidence type="ECO:0000313" key="3">
    <source>
        <dbReference type="Proteomes" id="UP000485058"/>
    </source>
</evidence>
<protein>
    <recommendedName>
        <fullName evidence="1">LysM domain-containing protein</fullName>
    </recommendedName>
</protein>
<keyword evidence="3" id="KW-1185">Reference proteome</keyword>
<dbReference type="PROSITE" id="PS51782">
    <property type="entry name" value="LYSM"/>
    <property type="match status" value="1"/>
</dbReference>
<evidence type="ECO:0000313" key="2">
    <source>
        <dbReference type="EMBL" id="GFH32813.1"/>
    </source>
</evidence>
<feature type="non-terminal residue" evidence="2">
    <location>
        <position position="1"/>
    </location>
</feature>
<gene>
    <name evidence="2" type="ORF">HaLaN_32096</name>
</gene>
<evidence type="ECO:0000259" key="1">
    <source>
        <dbReference type="PROSITE" id="PS51782"/>
    </source>
</evidence>
<dbReference type="Gene3D" id="3.10.350.10">
    <property type="entry name" value="LysM domain"/>
    <property type="match status" value="1"/>
</dbReference>
<sequence length="145" mass="15696">AATEKSFVLKAPLVKGDSLAMLAVRHATDIVTLKRLNNLTSDSSLAARHYIYVTCVGGAAAVRGSHVTFTYCPIACREFITLQPGAEEGDKPQPPAASTLSPAQVDQLTAKLALLLSRSLRVDEQTALYYLREADNDVKRAMQLH</sequence>
<dbReference type="Pfam" id="PF01476">
    <property type="entry name" value="LysM"/>
    <property type="match status" value="1"/>
</dbReference>
<comment type="caution">
    <text evidence="2">The sequence shown here is derived from an EMBL/GenBank/DDBJ whole genome shotgun (WGS) entry which is preliminary data.</text>
</comment>
<name>A0A6A0AKK4_HAELA</name>
<proteinExistence type="predicted"/>
<feature type="domain" description="LysM" evidence="1">
    <location>
        <begin position="9"/>
        <end position="53"/>
    </location>
</feature>
<dbReference type="InterPro" id="IPR036779">
    <property type="entry name" value="LysM_dom_sf"/>
</dbReference>
<accession>A0A6A0AKK4</accession>
<organism evidence="2 3">
    <name type="scientific">Haematococcus lacustris</name>
    <name type="common">Green alga</name>
    <name type="synonym">Haematococcus pluvialis</name>
    <dbReference type="NCBI Taxonomy" id="44745"/>
    <lineage>
        <taxon>Eukaryota</taxon>
        <taxon>Viridiplantae</taxon>
        <taxon>Chlorophyta</taxon>
        <taxon>core chlorophytes</taxon>
        <taxon>Chlorophyceae</taxon>
        <taxon>CS clade</taxon>
        <taxon>Chlamydomonadales</taxon>
        <taxon>Haematococcaceae</taxon>
        <taxon>Haematococcus</taxon>
    </lineage>
</organism>
<dbReference type="EMBL" id="BLLF01007180">
    <property type="protein sequence ID" value="GFH32813.1"/>
    <property type="molecule type" value="Genomic_DNA"/>
</dbReference>
<dbReference type="AlphaFoldDB" id="A0A6A0AKK4"/>
<dbReference type="Proteomes" id="UP000485058">
    <property type="component" value="Unassembled WGS sequence"/>
</dbReference>